<accession>A0A9D0ZB15</accession>
<dbReference type="NCBIfam" id="NF004476">
    <property type="entry name" value="PRK05813.1"/>
    <property type="match status" value="1"/>
</dbReference>
<dbReference type="GO" id="GO:0006260">
    <property type="term" value="P:DNA replication"/>
    <property type="evidence" value="ECO:0007669"/>
    <property type="project" value="InterPro"/>
</dbReference>
<sequence length="222" mass="24487">MENMVNALRLTGRIVDAPQIGHEAFGEKFYYLTLGVPRLSGTQDLLPVTISERLLEGGELAQGAMLAIEGQVRSYNKIIEGAGRLLITAFTQRLLPVDEKENPNQVHLTGTLCKMPAYRTTPFGREIADLMLAVNRAYGKSDYIPCITWGRSARFASRLKVGDHIRLSGRLQSRSYQKQQPDGSVLEKTAYEVSVGHLEVVDEAALHPAVHIDGDKALTEQA</sequence>
<evidence type="ECO:0000313" key="4">
    <source>
        <dbReference type="Proteomes" id="UP000886887"/>
    </source>
</evidence>
<dbReference type="PANTHER" id="PTHR10302:SF27">
    <property type="entry name" value="SINGLE-STRANDED DNA-BINDING PROTEIN"/>
    <property type="match status" value="1"/>
</dbReference>
<keyword evidence="1 2" id="KW-0238">DNA-binding</keyword>
<gene>
    <name evidence="3" type="ORF">IAB73_09920</name>
</gene>
<dbReference type="EMBL" id="DVFJ01000036">
    <property type="protein sequence ID" value="HIQ72506.1"/>
    <property type="molecule type" value="Genomic_DNA"/>
</dbReference>
<dbReference type="AlphaFoldDB" id="A0A9D0ZB15"/>
<name>A0A9D0ZB15_9FIRM</name>
<dbReference type="Gene3D" id="2.40.50.140">
    <property type="entry name" value="Nucleic acid-binding proteins"/>
    <property type="match status" value="2"/>
</dbReference>
<reference evidence="3" key="2">
    <citation type="journal article" date="2021" name="PeerJ">
        <title>Extensive microbial diversity within the chicken gut microbiome revealed by metagenomics and culture.</title>
        <authorList>
            <person name="Gilroy R."/>
            <person name="Ravi A."/>
            <person name="Getino M."/>
            <person name="Pursley I."/>
            <person name="Horton D.L."/>
            <person name="Alikhan N.F."/>
            <person name="Baker D."/>
            <person name="Gharbi K."/>
            <person name="Hall N."/>
            <person name="Watson M."/>
            <person name="Adriaenssens E.M."/>
            <person name="Foster-Nyarko E."/>
            <person name="Jarju S."/>
            <person name="Secka A."/>
            <person name="Antonio M."/>
            <person name="Oren A."/>
            <person name="Chaudhuri R.R."/>
            <person name="La Ragione R."/>
            <person name="Hildebrand F."/>
            <person name="Pallen M.J."/>
        </authorList>
    </citation>
    <scope>NUCLEOTIDE SEQUENCE</scope>
    <source>
        <strain evidence="3">ChiSxjej2B14-6234</strain>
    </source>
</reference>
<dbReference type="PANTHER" id="PTHR10302">
    <property type="entry name" value="SINGLE-STRANDED DNA-BINDING PROTEIN"/>
    <property type="match status" value="1"/>
</dbReference>
<dbReference type="Proteomes" id="UP000886887">
    <property type="component" value="Unassembled WGS sequence"/>
</dbReference>
<dbReference type="GO" id="GO:0009295">
    <property type="term" value="C:nucleoid"/>
    <property type="evidence" value="ECO:0007669"/>
    <property type="project" value="TreeGrafter"/>
</dbReference>
<comment type="caution">
    <text evidence="3">The sequence shown here is derived from an EMBL/GenBank/DDBJ whole genome shotgun (WGS) entry which is preliminary data.</text>
</comment>
<dbReference type="SUPFAM" id="SSF50249">
    <property type="entry name" value="Nucleic acid-binding proteins"/>
    <property type="match status" value="1"/>
</dbReference>
<dbReference type="InterPro" id="IPR012340">
    <property type="entry name" value="NA-bd_OB-fold"/>
</dbReference>
<dbReference type="GO" id="GO:0003697">
    <property type="term" value="F:single-stranded DNA binding"/>
    <property type="evidence" value="ECO:0007669"/>
    <property type="project" value="InterPro"/>
</dbReference>
<reference evidence="3" key="1">
    <citation type="submission" date="2020-10" db="EMBL/GenBank/DDBJ databases">
        <authorList>
            <person name="Gilroy R."/>
        </authorList>
    </citation>
    <scope>NUCLEOTIDE SEQUENCE</scope>
    <source>
        <strain evidence="3">ChiSxjej2B14-6234</strain>
    </source>
</reference>
<evidence type="ECO:0000313" key="3">
    <source>
        <dbReference type="EMBL" id="HIQ72506.1"/>
    </source>
</evidence>
<proteinExistence type="predicted"/>
<dbReference type="CDD" id="cd04496">
    <property type="entry name" value="SSB_OBF"/>
    <property type="match status" value="1"/>
</dbReference>
<dbReference type="InterPro" id="IPR011344">
    <property type="entry name" value="ssDNA-bd"/>
</dbReference>
<evidence type="ECO:0000256" key="1">
    <source>
        <dbReference type="ARBA" id="ARBA00023125"/>
    </source>
</evidence>
<dbReference type="InterPro" id="IPR000424">
    <property type="entry name" value="Primosome_PriB/ssb"/>
</dbReference>
<protein>
    <submittedName>
        <fullName evidence="3">Single-stranded DNA-binding protein</fullName>
    </submittedName>
</protein>
<dbReference type="PROSITE" id="PS50935">
    <property type="entry name" value="SSB"/>
    <property type="match status" value="2"/>
</dbReference>
<evidence type="ECO:0000256" key="2">
    <source>
        <dbReference type="PROSITE-ProRule" id="PRU00252"/>
    </source>
</evidence>
<dbReference type="Pfam" id="PF00436">
    <property type="entry name" value="SSB"/>
    <property type="match status" value="1"/>
</dbReference>
<organism evidence="3 4">
    <name type="scientific">Candidatus Onthenecus intestinigallinarum</name>
    <dbReference type="NCBI Taxonomy" id="2840875"/>
    <lineage>
        <taxon>Bacteria</taxon>
        <taxon>Bacillati</taxon>
        <taxon>Bacillota</taxon>
        <taxon>Clostridia</taxon>
        <taxon>Eubacteriales</taxon>
        <taxon>Candidatus Onthenecus</taxon>
    </lineage>
</organism>